<gene>
    <name evidence="2" type="ORF">FB562_2150</name>
</gene>
<protein>
    <submittedName>
        <fullName evidence="2">Putative adhesin</fullName>
    </submittedName>
</protein>
<organism evidence="2 3">
    <name type="scientific">Homoserinimonas aerilata</name>
    <dbReference type="NCBI Taxonomy" id="1162970"/>
    <lineage>
        <taxon>Bacteria</taxon>
        <taxon>Bacillati</taxon>
        <taxon>Actinomycetota</taxon>
        <taxon>Actinomycetes</taxon>
        <taxon>Micrococcales</taxon>
        <taxon>Microbacteriaceae</taxon>
        <taxon>Homoserinimonas</taxon>
    </lineage>
</organism>
<feature type="domain" description="DUF4097" evidence="1">
    <location>
        <begin position="21"/>
        <end position="277"/>
    </location>
</feature>
<sequence length="281" mass="29415">MPTFTTPTPIDLAIKWQVGAIEIVAGERTDTVVTVTPTNPEKAADLRGAEDTRVEFDGERLTIVGSKPRLAIVGPKESVDLKVELPGGSRLTAEIAMGRIRTVGTLGATRIKDGMGAVELDTVGDLWLRASHGNATIGTIEGNAEITADHGQIRIGDAGGDASLKASHGSIQIERSSGDVGAYLAYGDLRITDARASVTGKTAYGSIELVEVSAGSIDVETAFGQIALGVRDGVPAWLDLSSKSGHVRNRLDTDRAPDGSEQSVAVRARTNFGDITVERTA</sequence>
<dbReference type="Proteomes" id="UP000317998">
    <property type="component" value="Unassembled WGS sequence"/>
</dbReference>
<dbReference type="EMBL" id="VFOM01000002">
    <property type="protein sequence ID" value="TQL46626.1"/>
    <property type="molecule type" value="Genomic_DNA"/>
</dbReference>
<reference evidence="2 3" key="1">
    <citation type="submission" date="2019-06" db="EMBL/GenBank/DDBJ databases">
        <title>Sequencing the genomes of 1000 actinobacteria strains.</title>
        <authorList>
            <person name="Klenk H.-P."/>
        </authorList>
    </citation>
    <scope>NUCLEOTIDE SEQUENCE [LARGE SCALE GENOMIC DNA]</scope>
    <source>
        <strain evidence="2 3">DSM 26477</strain>
    </source>
</reference>
<dbReference type="InterPro" id="IPR025164">
    <property type="entry name" value="Toastrack_DUF4097"/>
</dbReference>
<dbReference type="OrthoDB" id="3252095at2"/>
<accession>A0A542YEV2</accession>
<dbReference type="AlphaFoldDB" id="A0A542YEV2"/>
<proteinExistence type="predicted"/>
<comment type="caution">
    <text evidence="2">The sequence shown here is derived from an EMBL/GenBank/DDBJ whole genome shotgun (WGS) entry which is preliminary data.</text>
</comment>
<evidence type="ECO:0000313" key="2">
    <source>
        <dbReference type="EMBL" id="TQL46626.1"/>
    </source>
</evidence>
<name>A0A542YEV2_9MICO</name>
<evidence type="ECO:0000313" key="3">
    <source>
        <dbReference type="Proteomes" id="UP000317998"/>
    </source>
</evidence>
<evidence type="ECO:0000259" key="1">
    <source>
        <dbReference type="Pfam" id="PF13349"/>
    </source>
</evidence>
<keyword evidence="3" id="KW-1185">Reference proteome</keyword>
<dbReference type="RefSeq" id="WP_141881280.1">
    <property type="nucleotide sequence ID" value="NZ_VFOM01000002.1"/>
</dbReference>
<dbReference type="Pfam" id="PF13349">
    <property type="entry name" value="DUF4097"/>
    <property type="match status" value="1"/>
</dbReference>